<proteinExistence type="predicted"/>
<dbReference type="Proteomes" id="UP000184074">
    <property type="component" value="Unassembled WGS sequence"/>
</dbReference>
<protein>
    <submittedName>
        <fullName evidence="5">Putative thiamine transport system ATP-binding protein</fullName>
    </submittedName>
</protein>
<dbReference type="GO" id="GO:0005524">
    <property type="term" value="F:ATP binding"/>
    <property type="evidence" value="ECO:0007669"/>
    <property type="project" value="UniProtKB-KW"/>
</dbReference>
<dbReference type="RefSeq" id="WP_072900829.1">
    <property type="nucleotide sequence ID" value="NZ_FQXB01000002.1"/>
</dbReference>
<dbReference type="EMBL" id="FQXB01000002">
    <property type="protein sequence ID" value="SHH09626.1"/>
    <property type="molecule type" value="Genomic_DNA"/>
</dbReference>
<keyword evidence="6" id="KW-1185">Reference proteome</keyword>
<keyword evidence="2" id="KW-0547">Nucleotide-binding</keyword>
<name>A0A1M5Q6U9_9RHOB</name>
<dbReference type="AlphaFoldDB" id="A0A1M5Q6U9"/>
<dbReference type="GO" id="GO:0016887">
    <property type="term" value="F:ATP hydrolysis activity"/>
    <property type="evidence" value="ECO:0007669"/>
    <property type="project" value="InterPro"/>
</dbReference>
<sequence>MHDGLELKDVTIRKGGNVLLSLSRKIEPGEVLSIMGPSGIGKSTLLSFITGTLAPAFEGEGRIVLDGNDITEVRPDKRRVGILFQDDLLFPHLSVGANLAFGLASGGSKAERTAKIEEALAEVGLEGYANRDPATLSGGQKARVALMRMLLSEPCALLLDEAFSRLDADRRAQVRSLVFARAMDRNLPVLMVTHDAEDAKAAGGEVITLGTSTPTGEAP</sequence>
<evidence type="ECO:0000256" key="2">
    <source>
        <dbReference type="ARBA" id="ARBA00022741"/>
    </source>
</evidence>
<dbReference type="InterPro" id="IPR050093">
    <property type="entry name" value="ABC_SmlMolc_Importer"/>
</dbReference>
<gene>
    <name evidence="5" type="ORF">SAMN05444003_2074</name>
</gene>
<evidence type="ECO:0000256" key="3">
    <source>
        <dbReference type="ARBA" id="ARBA00022840"/>
    </source>
</evidence>
<keyword evidence="1" id="KW-0813">Transport</keyword>
<accession>A0A1M5Q6U9</accession>
<evidence type="ECO:0000313" key="5">
    <source>
        <dbReference type="EMBL" id="SHH09626.1"/>
    </source>
</evidence>
<dbReference type="InterPro" id="IPR027417">
    <property type="entry name" value="P-loop_NTPase"/>
</dbReference>
<dbReference type="SMART" id="SM00382">
    <property type="entry name" value="AAA"/>
    <property type="match status" value="1"/>
</dbReference>
<dbReference type="STRING" id="1508389.SAMN05444003_2074"/>
<organism evidence="5 6">
    <name type="scientific">Cognatiyoonia sediminum</name>
    <dbReference type="NCBI Taxonomy" id="1508389"/>
    <lineage>
        <taxon>Bacteria</taxon>
        <taxon>Pseudomonadati</taxon>
        <taxon>Pseudomonadota</taxon>
        <taxon>Alphaproteobacteria</taxon>
        <taxon>Rhodobacterales</taxon>
        <taxon>Paracoccaceae</taxon>
        <taxon>Cognatiyoonia</taxon>
    </lineage>
</organism>
<dbReference type="Gene3D" id="3.40.50.300">
    <property type="entry name" value="P-loop containing nucleotide triphosphate hydrolases"/>
    <property type="match status" value="1"/>
</dbReference>
<dbReference type="InterPro" id="IPR003593">
    <property type="entry name" value="AAA+_ATPase"/>
</dbReference>
<dbReference type="Pfam" id="PF00005">
    <property type="entry name" value="ABC_tran"/>
    <property type="match status" value="1"/>
</dbReference>
<dbReference type="PANTHER" id="PTHR42781">
    <property type="entry name" value="SPERMIDINE/PUTRESCINE IMPORT ATP-BINDING PROTEIN POTA"/>
    <property type="match status" value="1"/>
</dbReference>
<evidence type="ECO:0000256" key="1">
    <source>
        <dbReference type="ARBA" id="ARBA00022448"/>
    </source>
</evidence>
<keyword evidence="3 5" id="KW-0067">ATP-binding</keyword>
<reference evidence="5 6" key="1">
    <citation type="submission" date="2016-11" db="EMBL/GenBank/DDBJ databases">
        <authorList>
            <person name="Jaros S."/>
            <person name="Januszkiewicz K."/>
            <person name="Wedrychowicz H."/>
        </authorList>
    </citation>
    <scope>NUCLEOTIDE SEQUENCE [LARGE SCALE GENOMIC DNA]</scope>
    <source>
        <strain evidence="5 6">DSM 28715</strain>
    </source>
</reference>
<dbReference type="OrthoDB" id="9802264at2"/>
<feature type="domain" description="ABC transporter" evidence="4">
    <location>
        <begin position="5"/>
        <end position="218"/>
    </location>
</feature>
<evidence type="ECO:0000259" key="4">
    <source>
        <dbReference type="PROSITE" id="PS50893"/>
    </source>
</evidence>
<dbReference type="InterPro" id="IPR003439">
    <property type="entry name" value="ABC_transporter-like_ATP-bd"/>
</dbReference>
<dbReference type="SUPFAM" id="SSF52540">
    <property type="entry name" value="P-loop containing nucleoside triphosphate hydrolases"/>
    <property type="match status" value="1"/>
</dbReference>
<evidence type="ECO:0000313" key="6">
    <source>
        <dbReference type="Proteomes" id="UP000184074"/>
    </source>
</evidence>
<dbReference type="PANTHER" id="PTHR42781:SF4">
    <property type="entry name" value="SPERMIDINE_PUTRESCINE IMPORT ATP-BINDING PROTEIN POTA"/>
    <property type="match status" value="1"/>
</dbReference>
<dbReference type="PROSITE" id="PS50893">
    <property type="entry name" value="ABC_TRANSPORTER_2"/>
    <property type="match status" value="1"/>
</dbReference>